<name>A0ABX7TKU6_STRCY</name>
<evidence type="ECO:0000313" key="1">
    <source>
        <dbReference type="EMBL" id="QTD96981.1"/>
    </source>
</evidence>
<reference evidence="1 2" key="1">
    <citation type="submission" date="2021-03" db="EMBL/GenBank/DDBJ databases">
        <title>Complete genome sequence of Streptomyces cyanogenus S136, producer of anticancer angucycline landomycin A.</title>
        <authorList>
            <person name="Hrab P."/>
            <person name="Ruckert C."/>
            <person name="Busche T."/>
            <person name="Ostash I."/>
            <person name="Kalinowski J."/>
            <person name="Fedorenko V."/>
            <person name="Yushchuk O."/>
            <person name="Ostash B."/>
        </authorList>
    </citation>
    <scope>NUCLEOTIDE SEQUENCE [LARGE SCALE GENOMIC DNA]</scope>
    <source>
        <strain evidence="1 2">S136</strain>
    </source>
</reference>
<accession>A0ABX7TKU6</accession>
<evidence type="ECO:0000313" key="2">
    <source>
        <dbReference type="Proteomes" id="UP000663908"/>
    </source>
</evidence>
<gene>
    <name evidence="1" type="ORF">S1361_06430</name>
</gene>
<dbReference type="Proteomes" id="UP000663908">
    <property type="component" value="Chromosome"/>
</dbReference>
<protein>
    <submittedName>
        <fullName evidence="1">Uncharacterized protein</fullName>
    </submittedName>
</protein>
<organism evidence="1 2">
    <name type="scientific">Streptomyces cyanogenus</name>
    <dbReference type="NCBI Taxonomy" id="80860"/>
    <lineage>
        <taxon>Bacteria</taxon>
        <taxon>Bacillati</taxon>
        <taxon>Actinomycetota</taxon>
        <taxon>Actinomycetes</taxon>
        <taxon>Kitasatosporales</taxon>
        <taxon>Streptomycetaceae</taxon>
        <taxon>Streptomyces</taxon>
    </lineage>
</organism>
<dbReference type="RefSeq" id="WP_208030872.1">
    <property type="nucleotide sequence ID" value="NZ_CP071839.1"/>
</dbReference>
<dbReference type="EMBL" id="CP071839">
    <property type="protein sequence ID" value="QTD96981.1"/>
    <property type="molecule type" value="Genomic_DNA"/>
</dbReference>
<keyword evidence="2" id="KW-1185">Reference proteome</keyword>
<sequence>MSEHLQVKKIGHCVPVSGQQLLDAGLPLPDGMTPPPSPPRPSLYRRWRWAYLDAVRRGRERVGFWIAGYEPDDSGWWEA</sequence>
<proteinExistence type="predicted"/>